<sequence length="183" mass="19799">MYRGSDAAIRDAGTGKTSRAHPALPPHFDSPAGMHFLPAERGAELIVLRNLVLATAIMAGTVLFSLQKLNAFELTGAWTTSADKCGKVFARKGRANQVNFTNFSGAHGGGFIAEANRLRGKSDSCLIKSKKESDQSLNLVVMCGSGVMLSSVQFFLKVLDDDTISREFPGMEGMDVKYHRCRI</sequence>
<evidence type="ECO:0000256" key="2">
    <source>
        <dbReference type="SAM" id="Phobius"/>
    </source>
</evidence>
<evidence type="ECO:0000313" key="4">
    <source>
        <dbReference type="Proteomes" id="UP000189796"/>
    </source>
</evidence>
<accession>A0A1M5GGJ7</accession>
<dbReference type="AlphaFoldDB" id="A0A1M5GGJ7"/>
<keyword evidence="2" id="KW-0812">Transmembrane</keyword>
<proteinExistence type="predicted"/>
<dbReference type="Proteomes" id="UP000189796">
    <property type="component" value="Chromosome I"/>
</dbReference>
<gene>
    <name evidence="3" type="ORF">SAMN05443248_0026</name>
</gene>
<dbReference type="EMBL" id="LT670817">
    <property type="protein sequence ID" value="SHG02865.1"/>
    <property type="molecule type" value="Genomic_DNA"/>
</dbReference>
<feature type="transmembrane region" description="Helical" evidence="2">
    <location>
        <begin position="46"/>
        <end position="66"/>
    </location>
</feature>
<feature type="region of interest" description="Disordered" evidence="1">
    <location>
        <begin position="1"/>
        <end position="24"/>
    </location>
</feature>
<organism evidence="3 4">
    <name type="scientific">Bradyrhizobium erythrophlei</name>
    <dbReference type="NCBI Taxonomy" id="1437360"/>
    <lineage>
        <taxon>Bacteria</taxon>
        <taxon>Pseudomonadati</taxon>
        <taxon>Pseudomonadota</taxon>
        <taxon>Alphaproteobacteria</taxon>
        <taxon>Hyphomicrobiales</taxon>
        <taxon>Nitrobacteraceae</taxon>
        <taxon>Bradyrhizobium</taxon>
    </lineage>
</organism>
<reference evidence="3 4" key="1">
    <citation type="submission" date="2016-11" db="EMBL/GenBank/DDBJ databases">
        <authorList>
            <person name="Jaros S."/>
            <person name="Januszkiewicz K."/>
            <person name="Wedrychowicz H."/>
        </authorList>
    </citation>
    <scope>NUCLEOTIDE SEQUENCE [LARGE SCALE GENOMIC DNA]</scope>
    <source>
        <strain evidence="3 4">GAS138</strain>
    </source>
</reference>
<keyword evidence="2" id="KW-1133">Transmembrane helix</keyword>
<evidence type="ECO:0000313" key="3">
    <source>
        <dbReference type="EMBL" id="SHG02865.1"/>
    </source>
</evidence>
<name>A0A1M5GGJ7_9BRAD</name>
<keyword evidence="2" id="KW-0472">Membrane</keyword>
<evidence type="ECO:0000256" key="1">
    <source>
        <dbReference type="SAM" id="MobiDB-lite"/>
    </source>
</evidence>
<protein>
    <submittedName>
        <fullName evidence="3">Uncharacterized protein</fullName>
    </submittedName>
</protein>